<evidence type="ECO:0000313" key="2">
    <source>
        <dbReference type="Proteomes" id="UP000201169"/>
    </source>
</evidence>
<dbReference type="AlphaFoldDB" id="A0A222MXT7"/>
<dbReference type="InterPro" id="IPR029044">
    <property type="entry name" value="Nucleotide-diphossugar_trans"/>
</dbReference>
<dbReference type="InterPro" id="IPR008441">
    <property type="entry name" value="AfumC-like_glycosyl_Trfase"/>
</dbReference>
<dbReference type="GO" id="GO:0016757">
    <property type="term" value="F:glycosyltransferase activity"/>
    <property type="evidence" value="ECO:0007669"/>
    <property type="project" value="InterPro"/>
</dbReference>
<proteinExistence type="predicted"/>
<accession>A0A222MXT7</accession>
<organism evidence="1 2">
    <name type="scientific">Campylobacter avium LMG 24591</name>
    <dbReference type="NCBI Taxonomy" id="522484"/>
    <lineage>
        <taxon>Bacteria</taxon>
        <taxon>Pseudomonadati</taxon>
        <taxon>Campylobacterota</taxon>
        <taxon>Epsilonproteobacteria</taxon>
        <taxon>Campylobacterales</taxon>
        <taxon>Campylobacteraceae</taxon>
        <taxon>Campylobacter</taxon>
    </lineage>
</organism>
<reference evidence="1 2" key="1">
    <citation type="submission" date="2017-07" db="EMBL/GenBank/DDBJ databases">
        <title>Analysis of two Campylobacter avium genomes and identification of a novel hippuricase gene.</title>
        <authorList>
            <person name="Miller W.G."/>
            <person name="Chapman M.H."/>
            <person name="Yee E."/>
            <person name="Revez J."/>
            <person name="Bono J.L."/>
            <person name="Rossi M."/>
        </authorList>
    </citation>
    <scope>NUCLEOTIDE SEQUENCE [LARGE SCALE GENOMIC DNA]</scope>
    <source>
        <strain evidence="1 2">LMG 24591</strain>
    </source>
</reference>
<gene>
    <name evidence="1" type="ORF">CAV_1330</name>
</gene>
<name>A0A222MXT7_9BACT</name>
<dbReference type="RefSeq" id="WP_094325750.1">
    <property type="nucleotide sequence ID" value="NZ_CP022347.1"/>
</dbReference>
<keyword evidence="2" id="KW-1185">Reference proteome</keyword>
<dbReference type="Proteomes" id="UP000201169">
    <property type="component" value="Chromosome"/>
</dbReference>
<protein>
    <submittedName>
        <fullName evidence="1">Glycosyltransferase</fullName>
    </submittedName>
</protein>
<dbReference type="KEGG" id="cavi:CAV_1330"/>
<dbReference type="SUPFAM" id="SSF53448">
    <property type="entry name" value="Nucleotide-diphospho-sugar transferases"/>
    <property type="match status" value="1"/>
</dbReference>
<evidence type="ECO:0000313" key="1">
    <source>
        <dbReference type="EMBL" id="ASQ30954.1"/>
    </source>
</evidence>
<sequence length="324" mass="39364">MLNKLFYNEFFYRLARALVPFKRIRKKIKEHIRYKIDHPKICAYMSKNYVEPFSKGELEHFSFERKKDLKDEKVLWVFWHSGKENAPLIAQECFLAMQKYMSEYKIIFLDEKNLKEYISFPNFIYEKIEKNFFGEKTITFFSDLLRLALLHTYGGVWLDATIFLSAKIPNDLLKKDFFVFERGKKPSKDELEKVLHSRYFAYSYFNYNDDFKVKMFSAFIIAKSKNPFISAMLDILMAYWQKDEGKHHFYFLIHIVYELLKEKGFKNENYHISDFELHLLQFHALDFYDEELWQEIQSKSFVHKLTYFKDIKENSMINKIVLEQ</sequence>
<dbReference type="Gene3D" id="3.90.550.20">
    <property type="match status" value="1"/>
</dbReference>
<keyword evidence="1" id="KW-0808">Transferase</keyword>
<dbReference type="EMBL" id="CP022347">
    <property type="protein sequence ID" value="ASQ30954.1"/>
    <property type="molecule type" value="Genomic_DNA"/>
</dbReference>
<dbReference type="Pfam" id="PF05704">
    <property type="entry name" value="Caps_synth"/>
    <property type="match status" value="1"/>
</dbReference>
<dbReference type="OrthoDB" id="9802881at2"/>